<name>A0AA40B5E5_9PEZI</name>
<proteinExistence type="predicted"/>
<protein>
    <recommendedName>
        <fullName evidence="4">Secreted protein</fullName>
    </recommendedName>
</protein>
<feature type="chain" id="PRO_5041389093" description="Secreted protein" evidence="1">
    <location>
        <begin position="25"/>
        <end position="127"/>
    </location>
</feature>
<accession>A0AA40B5E5</accession>
<gene>
    <name evidence="2" type="ORF">B0T26DRAFT_142684</name>
</gene>
<evidence type="ECO:0000313" key="2">
    <source>
        <dbReference type="EMBL" id="KAK0727688.1"/>
    </source>
</evidence>
<evidence type="ECO:0008006" key="4">
    <source>
        <dbReference type="Google" id="ProtNLM"/>
    </source>
</evidence>
<reference evidence="2" key="1">
    <citation type="submission" date="2023-06" db="EMBL/GenBank/DDBJ databases">
        <title>Genome-scale phylogeny and comparative genomics of the fungal order Sordariales.</title>
        <authorList>
            <consortium name="Lawrence Berkeley National Laboratory"/>
            <person name="Hensen N."/>
            <person name="Bonometti L."/>
            <person name="Westerberg I."/>
            <person name="Brannstrom I.O."/>
            <person name="Guillou S."/>
            <person name="Cros-Aarteil S."/>
            <person name="Calhoun S."/>
            <person name="Haridas S."/>
            <person name="Kuo A."/>
            <person name="Mondo S."/>
            <person name="Pangilinan J."/>
            <person name="Riley R."/>
            <person name="LaButti K."/>
            <person name="Andreopoulos B."/>
            <person name="Lipzen A."/>
            <person name="Chen C."/>
            <person name="Yanf M."/>
            <person name="Daum C."/>
            <person name="Ng V."/>
            <person name="Clum A."/>
            <person name="Steindorff A."/>
            <person name="Ohm R."/>
            <person name="Martin F."/>
            <person name="Silar P."/>
            <person name="Natvig D."/>
            <person name="Lalanne C."/>
            <person name="Gautier V."/>
            <person name="Ament-velasquez S.L."/>
            <person name="Kruys A."/>
            <person name="Hutchinson M.I."/>
            <person name="Powell A.J."/>
            <person name="Barry K."/>
            <person name="Miller A.N."/>
            <person name="Grigoriev I.V."/>
            <person name="Debuchy R."/>
            <person name="Gladieux P."/>
            <person name="Thoren M.H."/>
            <person name="Johannesson H."/>
        </authorList>
    </citation>
    <scope>NUCLEOTIDE SEQUENCE</scope>
    <source>
        <strain evidence="2">SMH2392-1A</strain>
    </source>
</reference>
<keyword evidence="3" id="KW-1185">Reference proteome</keyword>
<keyword evidence="1" id="KW-0732">Signal</keyword>
<comment type="caution">
    <text evidence="2">The sequence shown here is derived from an EMBL/GenBank/DDBJ whole genome shotgun (WGS) entry which is preliminary data.</text>
</comment>
<dbReference type="AlphaFoldDB" id="A0AA40B5E5"/>
<feature type="signal peptide" evidence="1">
    <location>
        <begin position="1"/>
        <end position="24"/>
    </location>
</feature>
<dbReference type="RefSeq" id="XP_060300543.1">
    <property type="nucleotide sequence ID" value="XM_060433409.1"/>
</dbReference>
<evidence type="ECO:0000256" key="1">
    <source>
        <dbReference type="SAM" id="SignalP"/>
    </source>
</evidence>
<dbReference type="EMBL" id="JAUIRO010000002">
    <property type="protein sequence ID" value="KAK0727688.1"/>
    <property type="molecule type" value="Genomic_DNA"/>
</dbReference>
<dbReference type="GeneID" id="85316680"/>
<organism evidence="2 3">
    <name type="scientific">Lasiosphaeria miniovina</name>
    <dbReference type="NCBI Taxonomy" id="1954250"/>
    <lineage>
        <taxon>Eukaryota</taxon>
        <taxon>Fungi</taxon>
        <taxon>Dikarya</taxon>
        <taxon>Ascomycota</taxon>
        <taxon>Pezizomycotina</taxon>
        <taxon>Sordariomycetes</taxon>
        <taxon>Sordariomycetidae</taxon>
        <taxon>Sordariales</taxon>
        <taxon>Lasiosphaeriaceae</taxon>
        <taxon>Lasiosphaeria</taxon>
    </lineage>
</organism>
<sequence length="127" mass="14000">MLYCLSPVATVLFPLFALLQLCHISDLAPPSFLVMTSLSHGESVLGEPQSSLQVRRDAAPGGRVENGRAPVELFGTKLNPNWRVCRGWQPAYPSRAVASRNGQRVPVPPGLCKAYKRNCGMRRRSLR</sequence>
<dbReference type="Proteomes" id="UP001172101">
    <property type="component" value="Unassembled WGS sequence"/>
</dbReference>
<evidence type="ECO:0000313" key="3">
    <source>
        <dbReference type="Proteomes" id="UP001172101"/>
    </source>
</evidence>